<sequence length="326" mass="38882">MKPSTKSPNIRVQLFNRKGGLNKSQIVERNGHRWELSQKFTESHGIPAIDFQIKCMDLREDEFMWMTIHFFNMVKTTSQKFDHIFDRERSTFCFRRIVTGIRSVRSEDGSIVANFPIDRCLKYNEVGENYDASEQIKWPYSNPLLCHYKFDVGLSLVHVLTFDTPPPRNAPKWPKSQKLPVQIEFFLPVWPTIDEHLEKFRTKFVSAKEFLDLYDILGIYYHHWRFSEQKTAELNQLAIDLGFYSLLSYKENFFKAVRFGKVADIVETKRKRKSKKLMKLEKLEREEETKTYERHWKVTRLPLIASDPNVYSIELENDMEWLVPFF</sequence>
<proteinExistence type="predicted"/>
<dbReference type="InParanoid" id="G0PEB8"/>
<evidence type="ECO:0000313" key="1">
    <source>
        <dbReference type="EMBL" id="EGT52872.1"/>
    </source>
</evidence>
<dbReference type="HOGENOM" id="CLU_853174_0_0_1"/>
<name>G0PEB8_CAEBE</name>
<organism evidence="2">
    <name type="scientific">Caenorhabditis brenneri</name>
    <name type="common">Nematode worm</name>
    <dbReference type="NCBI Taxonomy" id="135651"/>
    <lineage>
        <taxon>Eukaryota</taxon>
        <taxon>Metazoa</taxon>
        <taxon>Ecdysozoa</taxon>
        <taxon>Nematoda</taxon>
        <taxon>Chromadorea</taxon>
        <taxon>Rhabditida</taxon>
        <taxon>Rhabditina</taxon>
        <taxon>Rhabditomorpha</taxon>
        <taxon>Rhabditoidea</taxon>
        <taxon>Rhabditidae</taxon>
        <taxon>Peloderinae</taxon>
        <taxon>Caenorhabditis</taxon>
    </lineage>
</organism>
<protein>
    <submittedName>
        <fullName evidence="1">Uncharacterized protein</fullName>
    </submittedName>
</protein>
<dbReference type="FunCoup" id="G0PEB8">
    <property type="interactions" value="1844"/>
</dbReference>
<dbReference type="Proteomes" id="UP000008068">
    <property type="component" value="Unassembled WGS sequence"/>
</dbReference>
<dbReference type="AlphaFoldDB" id="G0PEB8"/>
<gene>
    <name evidence="1" type="ORF">CAEBREN_31464</name>
</gene>
<evidence type="ECO:0000313" key="2">
    <source>
        <dbReference type="Proteomes" id="UP000008068"/>
    </source>
</evidence>
<dbReference type="eggNOG" id="ENOG502RT71">
    <property type="taxonomic scope" value="Eukaryota"/>
</dbReference>
<reference evidence="2" key="1">
    <citation type="submission" date="2011-07" db="EMBL/GenBank/DDBJ databases">
        <authorList>
            <consortium name="Caenorhabditis brenneri Sequencing and Analysis Consortium"/>
            <person name="Wilson R.K."/>
        </authorList>
    </citation>
    <scope>NUCLEOTIDE SEQUENCE [LARGE SCALE GENOMIC DNA]</scope>
    <source>
        <strain evidence="2">PB2801</strain>
    </source>
</reference>
<dbReference type="EMBL" id="GL380312">
    <property type="protein sequence ID" value="EGT52872.1"/>
    <property type="molecule type" value="Genomic_DNA"/>
</dbReference>
<dbReference type="OrthoDB" id="5786029at2759"/>
<keyword evidence="2" id="KW-1185">Reference proteome</keyword>
<accession>G0PEB8</accession>